<dbReference type="RefSeq" id="WP_143653282.1">
    <property type="nucleotide sequence ID" value="NZ_FZOD01000018.1"/>
</dbReference>
<feature type="region of interest" description="Disordered" evidence="1">
    <location>
        <begin position="29"/>
        <end position="61"/>
    </location>
</feature>
<proteinExistence type="predicted"/>
<sequence>MATLRCVISRVWCTALVLSLATLTACADNDTSSSSGGSSGGTSSVGQGASGENSEKPAEDLCGDTAEKVKQSVTRPEVKKVSVTTGCSSVLVKTALADDKSATAQEICEAAAKVAYSADTDSIRIIGTSGKELAVGISGAKCLAAP</sequence>
<reference evidence="3 4" key="1">
    <citation type="submission" date="2017-06" db="EMBL/GenBank/DDBJ databases">
        <authorList>
            <person name="Kim H.J."/>
            <person name="Triplett B.A."/>
        </authorList>
    </citation>
    <scope>NUCLEOTIDE SEQUENCE [LARGE SCALE GENOMIC DNA]</scope>
    <source>
        <strain evidence="3 4">CGMCC 4.2132</strain>
    </source>
</reference>
<evidence type="ECO:0000313" key="3">
    <source>
        <dbReference type="EMBL" id="SNS88590.1"/>
    </source>
</evidence>
<feature type="signal peptide" evidence="2">
    <location>
        <begin position="1"/>
        <end position="27"/>
    </location>
</feature>
<organism evidence="3 4">
    <name type="scientific">Streptosporangium subroseum</name>
    <dbReference type="NCBI Taxonomy" id="106412"/>
    <lineage>
        <taxon>Bacteria</taxon>
        <taxon>Bacillati</taxon>
        <taxon>Actinomycetota</taxon>
        <taxon>Actinomycetes</taxon>
        <taxon>Streptosporangiales</taxon>
        <taxon>Streptosporangiaceae</taxon>
        <taxon>Streptosporangium</taxon>
    </lineage>
</organism>
<accession>A0A239I4R9</accession>
<feature type="compositionally biased region" description="Low complexity" evidence="1">
    <location>
        <begin position="29"/>
        <end position="51"/>
    </location>
</feature>
<dbReference type="PROSITE" id="PS51257">
    <property type="entry name" value="PROKAR_LIPOPROTEIN"/>
    <property type="match status" value="1"/>
</dbReference>
<evidence type="ECO:0000256" key="2">
    <source>
        <dbReference type="SAM" id="SignalP"/>
    </source>
</evidence>
<dbReference type="Proteomes" id="UP000198282">
    <property type="component" value="Unassembled WGS sequence"/>
</dbReference>
<evidence type="ECO:0000313" key="4">
    <source>
        <dbReference type="Proteomes" id="UP000198282"/>
    </source>
</evidence>
<name>A0A239I4R9_9ACTN</name>
<gene>
    <name evidence="3" type="ORF">SAMN05216276_1018122</name>
</gene>
<evidence type="ECO:0000256" key="1">
    <source>
        <dbReference type="SAM" id="MobiDB-lite"/>
    </source>
</evidence>
<feature type="chain" id="PRO_5013099708" description="DUF4333 domain-containing protein" evidence="2">
    <location>
        <begin position="28"/>
        <end position="146"/>
    </location>
</feature>
<dbReference type="AlphaFoldDB" id="A0A239I4R9"/>
<dbReference type="OrthoDB" id="3402231at2"/>
<dbReference type="EMBL" id="FZOD01000018">
    <property type="protein sequence ID" value="SNS88590.1"/>
    <property type="molecule type" value="Genomic_DNA"/>
</dbReference>
<keyword evidence="4" id="KW-1185">Reference proteome</keyword>
<protein>
    <recommendedName>
        <fullName evidence="5">DUF4333 domain-containing protein</fullName>
    </recommendedName>
</protein>
<evidence type="ECO:0008006" key="5">
    <source>
        <dbReference type="Google" id="ProtNLM"/>
    </source>
</evidence>
<keyword evidence="2" id="KW-0732">Signal</keyword>